<gene>
    <name evidence="1" type="ORF">GCM10022262_04710</name>
</gene>
<evidence type="ECO:0000313" key="1">
    <source>
        <dbReference type="EMBL" id="GAA4286112.1"/>
    </source>
</evidence>
<sequence length="384" mass="40349">MTTTETIRLSQPRDLIALIPYRLGFHPAESAVLVAVSVTPDGRKEVGLVARMDLADLASPLSGGEAAAVLAGHVAAQQPEDLHLVLYTKEEDDRVLHDVVDHLADALDEALWPLAPDLDPWRVGPRGWGHLDTCDCCPPAGHPLELLTASPAAAAMVTAGRAAAGDRSQLAVVRTRDGDALATAFAAAEAERERLREVRRACGGAPLVRGAAFGVPGARPARDQEPLRRWREQGARLWDAAVATGPGQRSRTAPEVLGRLLVVLGDKVVRDAVVAATMEAAEGRTGDYLDPGTVVRAFETEVAPDAEMVGRATALAQTVAAHAEPGGGGPALGALAYLAWWGNEGARADVVARQALQEEPGHRLAELVVAALEAGMPPAWVRTP</sequence>
<keyword evidence="2" id="KW-1185">Reference proteome</keyword>
<dbReference type="RefSeq" id="WP_345037227.1">
    <property type="nucleotide sequence ID" value="NZ_BAABBA010000002.1"/>
</dbReference>
<reference evidence="2" key="1">
    <citation type="journal article" date="2019" name="Int. J. Syst. Evol. Microbiol.">
        <title>The Global Catalogue of Microorganisms (GCM) 10K type strain sequencing project: providing services to taxonomists for standard genome sequencing and annotation.</title>
        <authorList>
            <consortium name="The Broad Institute Genomics Platform"/>
            <consortium name="The Broad Institute Genome Sequencing Center for Infectious Disease"/>
            <person name="Wu L."/>
            <person name="Ma J."/>
        </authorList>
    </citation>
    <scope>NUCLEOTIDE SEQUENCE [LARGE SCALE GENOMIC DNA]</scope>
    <source>
        <strain evidence="2">JCM 17459</strain>
    </source>
</reference>
<proteinExistence type="predicted"/>
<evidence type="ECO:0000313" key="2">
    <source>
        <dbReference type="Proteomes" id="UP001499841"/>
    </source>
</evidence>
<protein>
    <recommendedName>
        <fullName evidence="3">DUF4192 family protein</fullName>
    </recommendedName>
</protein>
<evidence type="ECO:0008006" key="3">
    <source>
        <dbReference type="Google" id="ProtNLM"/>
    </source>
</evidence>
<accession>A0ABP8EQ72</accession>
<name>A0ABP8EQ72_9MICO</name>
<dbReference type="InterPro" id="IPR025447">
    <property type="entry name" value="DUF4192"/>
</dbReference>
<dbReference type="EMBL" id="BAABBA010000002">
    <property type="protein sequence ID" value="GAA4286112.1"/>
    <property type="molecule type" value="Genomic_DNA"/>
</dbReference>
<dbReference type="Proteomes" id="UP001499841">
    <property type="component" value="Unassembled WGS sequence"/>
</dbReference>
<organism evidence="1 2">
    <name type="scientific">Georgenia daeguensis</name>
    <dbReference type="NCBI Taxonomy" id="908355"/>
    <lineage>
        <taxon>Bacteria</taxon>
        <taxon>Bacillati</taxon>
        <taxon>Actinomycetota</taxon>
        <taxon>Actinomycetes</taxon>
        <taxon>Micrococcales</taxon>
        <taxon>Bogoriellaceae</taxon>
        <taxon>Georgenia</taxon>
    </lineage>
</organism>
<comment type="caution">
    <text evidence="1">The sequence shown here is derived from an EMBL/GenBank/DDBJ whole genome shotgun (WGS) entry which is preliminary data.</text>
</comment>
<dbReference type="Pfam" id="PF13830">
    <property type="entry name" value="DUF4192"/>
    <property type="match status" value="1"/>
</dbReference>